<dbReference type="Proteomes" id="UP001152531">
    <property type="component" value="Unassembled WGS sequence"/>
</dbReference>
<dbReference type="EMBL" id="CALSDN010000013">
    <property type="protein sequence ID" value="CAH6723106.1"/>
    <property type="molecule type" value="Genomic_DNA"/>
</dbReference>
<evidence type="ECO:0000313" key="2">
    <source>
        <dbReference type="Proteomes" id="UP001152531"/>
    </source>
</evidence>
<keyword evidence="2" id="KW-1185">Reference proteome</keyword>
<protein>
    <submittedName>
        <fullName evidence="1">Signal recognition particle subunit Srp14p</fullName>
    </submittedName>
</protein>
<gene>
    <name evidence="1" type="ORF">CLIB1444_13S00452</name>
</gene>
<evidence type="ECO:0000313" key="1">
    <source>
        <dbReference type="EMBL" id="CAH6723106.1"/>
    </source>
</evidence>
<name>A0ACA9YDW7_9ASCO</name>
<reference evidence="1" key="1">
    <citation type="submission" date="2022-06" db="EMBL/GenBank/DDBJ databases">
        <authorList>
            <person name="Legras J.-L."/>
            <person name="Devillers H."/>
            <person name="Grondin C."/>
        </authorList>
    </citation>
    <scope>NUCLEOTIDE SEQUENCE</scope>
    <source>
        <strain evidence="1">CLIB 1444</strain>
    </source>
</reference>
<sequence length="124" mass="14164">MGRLNNAEFLSQFAETLTKNNGESSVYLTQKRLVPSLDVEDNKGINDLSSNVIDHKLFDKNTQEYPILIRLSMNGKNKDKLKLSTVVEIDQLDQFWIDYAQTIKAGFVGLKKKDKKKSKKKVSK</sequence>
<organism evidence="1 2">
    <name type="scientific">[Candida] jaroonii</name>
    <dbReference type="NCBI Taxonomy" id="467808"/>
    <lineage>
        <taxon>Eukaryota</taxon>
        <taxon>Fungi</taxon>
        <taxon>Dikarya</taxon>
        <taxon>Ascomycota</taxon>
        <taxon>Saccharomycotina</taxon>
        <taxon>Pichiomycetes</taxon>
        <taxon>Debaryomycetaceae</taxon>
        <taxon>Yamadazyma</taxon>
    </lineage>
</organism>
<accession>A0ACA9YDW7</accession>
<comment type="caution">
    <text evidence="1">The sequence shown here is derived from an EMBL/GenBank/DDBJ whole genome shotgun (WGS) entry which is preliminary data.</text>
</comment>
<proteinExistence type="predicted"/>